<dbReference type="PROSITE" id="PS50931">
    <property type="entry name" value="HTH_LYSR"/>
    <property type="match status" value="1"/>
</dbReference>
<organism evidence="6 7">
    <name type="scientific">Brevundimonas fontaquae</name>
    <dbReference type="NCBI Taxonomy" id="2813778"/>
    <lineage>
        <taxon>Bacteria</taxon>
        <taxon>Pseudomonadati</taxon>
        <taxon>Pseudomonadota</taxon>
        <taxon>Alphaproteobacteria</taxon>
        <taxon>Caulobacterales</taxon>
        <taxon>Caulobacteraceae</taxon>
        <taxon>Brevundimonas</taxon>
    </lineage>
</organism>
<keyword evidence="3" id="KW-0238">DNA-binding</keyword>
<evidence type="ECO:0000256" key="2">
    <source>
        <dbReference type="ARBA" id="ARBA00023015"/>
    </source>
</evidence>
<name>A0ABX7LTT1_9CAUL</name>
<keyword evidence="4" id="KW-0804">Transcription</keyword>
<protein>
    <submittedName>
        <fullName evidence="6">LysR family transcriptional regulator</fullName>
    </submittedName>
</protein>
<reference evidence="6 7" key="1">
    <citation type="submission" date="2021-02" db="EMBL/GenBank/DDBJ databases">
        <title>Brevundimonas sp. CS1 genome sequence.</title>
        <authorList>
            <person name="Lee K."/>
            <person name="Choi Y.-J."/>
            <person name="Son H.-R."/>
        </authorList>
    </citation>
    <scope>NUCLEOTIDE SEQUENCE [LARGE SCALE GENOMIC DNA]</scope>
    <source>
        <strain evidence="6 7">CS1</strain>
    </source>
</reference>
<evidence type="ECO:0000256" key="1">
    <source>
        <dbReference type="ARBA" id="ARBA00009437"/>
    </source>
</evidence>
<dbReference type="InterPro" id="IPR036388">
    <property type="entry name" value="WH-like_DNA-bd_sf"/>
</dbReference>
<dbReference type="SUPFAM" id="SSF53850">
    <property type="entry name" value="Periplasmic binding protein-like II"/>
    <property type="match status" value="1"/>
</dbReference>
<dbReference type="Gene3D" id="3.40.190.290">
    <property type="match status" value="1"/>
</dbReference>
<feature type="domain" description="HTH lysR-type" evidence="5">
    <location>
        <begin position="1"/>
        <end position="54"/>
    </location>
</feature>
<evidence type="ECO:0000313" key="6">
    <source>
        <dbReference type="EMBL" id="QSF54786.1"/>
    </source>
</evidence>
<gene>
    <name evidence="6" type="ORF">JX001_02905</name>
</gene>
<dbReference type="InterPro" id="IPR036390">
    <property type="entry name" value="WH_DNA-bd_sf"/>
</dbReference>
<dbReference type="InterPro" id="IPR058163">
    <property type="entry name" value="LysR-type_TF_proteobact-type"/>
</dbReference>
<dbReference type="Gene3D" id="1.10.10.10">
    <property type="entry name" value="Winged helix-like DNA-binding domain superfamily/Winged helix DNA-binding domain"/>
    <property type="match status" value="1"/>
</dbReference>
<dbReference type="CDD" id="cd08422">
    <property type="entry name" value="PBP2_CrgA_like"/>
    <property type="match status" value="1"/>
</dbReference>
<dbReference type="InterPro" id="IPR005119">
    <property type="entry name" value="LysR_subst-bd"/>
</dbReference>
<dbReference type="EMBL" id="CP070968">
    <property type="protein sequence ID" value="QSF54786.1"/>
    <property type="molecule type" value="Genomic_DNA"/>
</dbReference>
<keyword evidence="2" id="KW-0805">Transcription regulation</keyword>
<dbReference type="Pfam" id="PF03466">
    <property type="entry name" value="LysR_substrate"/>
    <property type="match status" value="1"/>
</dbReference>
<comment type="similarity">
    <text evidence="1">Belongs to the LysR transcriptional regulatory family.</text>
</comment>
<evidence type="ECO:0000313" key="7">
    <source>
        <dbReference type="Proteomes" id="UP000662957"/>
    </source>
</evidence>
<dbReference type="PANTHER" id="PTHR30537:SF5">
    <property type="entry name" value="HTH-TYPE TRANSCRIPTIONAL ACTIVATOR TTDR-RELATED"/>
    <property type="match status" value="1"/>
</dbReference>
<evidence type="ECO:0000256" key="3">
    <source>
        <dbReference type="ARBA" id="ARBA00023125"/>
    </source>
</evidence>
<evidence type="ECO:0000256" key="4">
    <source>
        <dbReference type="ARBA" id="ARBA00023163"/>
    </source>
</evidence>
<accession>A0ABX7LTT1</accession>
<dbReference type="SUPFAM" id="SSF46785">
    <property type="entry name" value="Winged helix' DNA-binding domain"/>
    <property type="match status" value="1"/>
</dbReference>
<dbReference type="Pfam" id="PF00126">
    <property type="entry name" value="HTH_1"/>
    <property type="match status" value="1"/>
</dbReference>
<sequence length="302" mass="32695">MISAFVAVAETLSFAAAGLRLGRDPTVVSRRVQALEQKLGVRLAERTTRRLALTEAGRLYLERLRPALRDLQSAQRDVAALNHGLPQGHLRLALPTSFGRMWLSQILTDFLIAHPLVTAEVEYANRYVDLVAEGFDAAIRLGVLEDSRLIARKLCDRRRLLCASPTYLARHGEPQCLEDLAGHACLRFSGAAQPDVWPFFTDGGGPRSVSVSGPFAADDGEALVSAAVAGLGILNATDWLVGRELESGALVPVLSSFPILEDGAIYLVLPSRTGLPSKSRAFADWVVQAMNPPPWRALPGQD</sequence>
<dbReference type="Proteomes" id="UP000662957">
    <property type="component" value="Chromosome"/>
</dbReference>
<dbReference type="RefSeq" id="WP_205682220.1">
    <property type="nucleotide sequence ID" value="NZ_CP070968.1"/>
</dbReference>
<evidence type="ECO:0000259" key="5">
    <source>
        <dbReference type="PROSITE" id="PS50931"/>
    </source>
</evidence>
<keyword evidence="7" id="KW-1185">Reference proteome</keyword>
<dbReference type="PANTHER" id="PTHR30537">
    <property type="entry name" value="HTH-TYPE TRANSCRIPTIONAL REGULATOR"/>
    <property type="match status" value="1"/>
</dbReference>
<proteinExistence type="inferred from homology"/>
<dbReference type="InterPro" id="IPR000847">
    <property type="entry name" value="LysR_HTH_N"/>
</dbReference>